<dbReference type="EMBL" id="BPLR01015416">
    <property type="protein sequence ID" value="GIY75908.1"/>
    <property type="molecule type" value="Genomic_DNA"/>
</dbReference>
<evidence type="ECO:0000313" key="2">
    <source>
        <dbReference type="EMBL" id="GIY75908.1"/>
    </source>
</evidence>
<accession>A0AAV4W0H6</accession>
<feature type="region of interest" description="Disordered" evidence="1">
    <location>
        <begin position="1"/>
        <end position="23"/>
    </location>
</feature>
<dbReference type="GO" id="GO:1905515">
    <property type="term" value="P:non-motile cilium assembly"/>
    <property type="evidence" value="ECO:0007669"/>
    <property type="project" value="InterPro"/>
</dbReference>
<reference evidence="2 3" key="1">
    <citation type="submission" date="2021-06" db="EMBL/GenBank/DDBJ databases">
        <title>Caerostris extrusa draft genome.</title>
        <authorList>
            <person name="Kono N."/>
            <person name="Arakawa K."/>
        </authorList>
    </citation>
    <scope>NUCLEOTIDE SEQUENCE [LARGE SCALE GENOMIC DNA]</scope>
</reference>
<dbReference type="GO" id="GO:0036064">
    <property type="term" value="C:ciliary basal body"/>
    <property type="evidence" value="ECO:0007669"/>
    <property type="project" value="TreeGrafter"/>
</dbReference>
<name>A0AAV4W0H6_CAEEX</name>
<dbReference type="InterPro" id="IPR028796">
    <property type="entry name" value="BBS8"/>
</dbReference>
<organism evidence="2 3">
    <name type="scientific">Caerostris extrusa</name>
    <name type="common">Bark spider</name>
    <name type="synonym">Caerostris bankana</name>
    <dbReference type="NCBI Taxonomy" id="172846"/>
    <lineage>
        <taxon>Eukaryota</taxon>
        <taxon>Metazoa</taxon>
        <taxon>Ecdysozoa</taxon>
        <taxon>Arthropoda</taxon>
        <taxon>Chelicerata</taxon>
        <taxon>Arachnida</taxon>
        <taxon>Araneae</taxon>
        <taxon>Araneomorphae</taxon>
        <taxon>Entelegynae</taxon>
        <taxon>Araneoidea</taxon>
        <taxon>Araneidae</taxon>
        <taxon>Caerostris</taxon>
    </lineage>
</organism>
<dbReference type="GO" id="GO:0097730">
    <property type="term" value="C:non-motile cilium"/>
    <property type="evidence" value="ECO:0007669"/>
    <property type="project" value="TreeGrafter"/>
</dbReference>
<proteinExistence type="predicted"/>
<evidence type="ECO:0000256" key="1">
    <source>
        <dbReference type="SAM" id="MobiDB-lite"/>
    </source>
</evidence>
<gene>
    <name evidence="2" type="primary">Ttc8</name>
    <name evidence="2" type="ORF">CEXT_572181</name>
</gene>
<dbReference type="GO" id="GO:0034464">
    <property type="term" value="C:BBSome"/>
    <property type="evidence" value="ECO:0007669"/>
    <property type="project" value="InterPro"/>
</dbReference>
<sequence length="175" mass="19856">MDENSIAQMGSVPGTSLKNPNSAKGTSQAYRCYQLPNPAVLLSGIVRPGTQSGRPGTMEQAIRTRTAFTARPITSSSGRFVRLGIYAHTRWTFFINFARLNISKYAALPNVAKHLFEYAYYHDNDIRQALDIAAQATQACHFEDWWWKFQLENVIIGIHRINQPLAAFWMYINKV</sequence>
<dbReference type="PANTHER" id="PTHR44177:SF1">
    <property type="entry name" value="TETRATRICOPEPTIDE REPEAT PROTEIN 8"/>
    <property type="match status" value="1"/>
</dbReference>
<dbReference type="Proteomes" id="UP001054945">
    <property type="component" value="Unassembled WGS sequence"/>
</dbReference>
<evidence type="ECO:0000313" key="3">
    <source>
        <dbReference type="Proteomes" id="UP001054945"/>
    </source>
</evidence>
<dbReference type="AlphaFoldDB" id="A0AAV4W0H6"/>
<comment type="caution">
    <text evidence="2">The sequence shown here is derived from an EMBL/GenBank/DDBJ whole genome shotgun (WGS) entry which is preliminary data.</text>
</comment>
<protein>
    <submittedName>
        <fullName evidence="2">Tetratricopeptide repeat protein 8</fullName>
    </submittedName>
</protein>
<keyword evidence="3" id="KW-1185">Reference proteome</keyword>
<dbReference type="PANTHER" id="PTHR44177">
    <property type="entry name" value="TETRATRICOPEPTIDE REPEAT PROTEIN 8"/>
    <property type="match status" value="1"/>
</dbReference>